<evidence type="ECO:0000313" key="2">
    <source>
        <dbReference type="EMBL" id="MFC4108447.1"/>
    </source>
</evidence>
<proteinExistence type="predicted"/>
<protein>
    <submittedName>
        <fullName evidence="2">Uncharacterized protein</fullName>
    </submittedName>
</protein>
<comment type="caution">
    <text evidence="2">The sequence shown here is derived from an EMBL/GenBank/DDBJ whole genome shotgun (WGS) entry which is preliminary data.</text>
</comment>
<keyword evidence="3" id="KW-1185">Reference proteome</keyword>
<name>A0ABV8KQS6_9ACTN</name>
<dbReference type="Proteomes" id="UP001595868">
    <property type="component" value="Unassembled WGS sequence"/>
</dbReference>
<evidence type="ECO:0000313" key="3">
    <source>
        <dbReference type="Proteomes" id="UP001595868"/>
    </source>
</evidence>
<gene>
    <name evidence="2" type="ORF">ACFOX0_21245</name>
</gene>
<keyword evidence="1" id="KW-1133">Transmembrane helix</keyword>
<accession>A0ABV8KQS6</accession>
<keyword evidence="1" id="KW-0472">Membrane</keyword>
<feature type="transmembrane region" description="Helical" evidence="1">
    <location>
        <begin position="27"/>
        <end position="46"/>
    </location>
</feature>
<reference evidence="3" key="1">
    <citation type="journal article" date="2019" name="Int. J. Syst. Evol. Microbiol.">
        <title>The Global Catalogue of Microorganisms (GCM) 10K type strain sequencing project: providing services to taxonomists for standard genome sequencing and annotation.</title>
        <authorList>
            <consortium name="The Broad Institute Genomics Platform"/>
            <consortium name="The Broad Institute Genome Sequencing Center for Infectious Disease"/>
            <person name="Wu L."/>
            <person name="Ma J."/>
        </authorList>
    </citation>
    <scope>NUCLEOTIDE SEQUENCE [LARGE SCALE GENOMIC DNA]</scope>
    <source>
        <strain evidence="3">2902at01</strain>
    </source>
</reference>
<organism evidence="2 3">
    <name type="scientific">Micromonospora zhanjiangensis</name>
    <dbReference type="NCBI Taxonomy" id="1522057"/>
    <lineage>
        <taxon>Bacteria</taxon>
        <taxon>Bacillati</taxon>
        <taxon>Actinomycetota</taxon>
        <taxon>Actinomycetes</taxon>
        <taxon>Micromonosporales</taxon>
        <taxon>Micromonosporaceae</taxon>
        <taxon>Micromonospora</taxon>
    </lineage>
</organism>
<sequence length="408" mass="47216">MSEHDRQNRCNVIILRADPLMGRRTQVHAVTAILLLLAGGLLAYFGERIGALAIERAARIRAHPTSFSDHFRGLRSSGTDYLAYTLTARPHLPLTDVLYFELIRYLLRENRVQAVLITIWWPRTVAPKKSDEGERRLDETIPYVRYIRHLETEFLERLEFLHQFADGEETSHTDSRRIPGDAGLPDIFWSALKQLTSREYYSWVRNLGVPARRLRHLNRARPGDQVLEGLVAHTIHNSRLAPVVVERLRRLGPRYGSELVLSVLFWELEVDRLAVYYELYDEQKNQPSAIRFTLNPIAGRTIRTSLRRASDNHTPGVALSLAKSSATQVERLSRLTRGEAAAYVRALTTVLTLNYGLDVGRGRWASEAVNRLNEWKTAERVSRLPRLNRRQLQLMFLMDEWRRRWPTK</sequence>
<keyword evidence="1" id="KW-0812">Transmembrane</keyword>
<dbReference type="EMBL" id="JBHSBN010000015">
    <property type="protein sequence ID" value="MFC4108447.1"/>
    <property type="molecule type" value="Genomic_DNA"/>
</dbReference>
<evidence type="ECO:0000256" key="1">
    <source>
        <dbReference type="SAM" id="Phobius"/>
    </source>
</evidence>